<dbReference type="InterPro" id="IPR000792">
    <property type="entry name" value="Tscrpt_reg_LuxR_C"/>
</dbReference>
<dbReference type="RefSeq" id="WP_196940015.1">
    <property type="nucleotide sequence ID" value="NZ_MU158690.1"/>
</dbReference>
<dbReference type="InterPro" id="IPR001789">
    <property type="entry name" value="Sig_transdc_resp-reg_receiver"/>
</dbReference>
<keyword evidence="4" id="KW-0597">Phosphoprotein</keyword>
<dbReference type="Gene3D" id="1.10.10.10">
    <property type="entry name" value="Winged helix-like DNA-binding domain superfamily/Winged helix DNA-binding domain"/>
    <property type="match status" value="1"/>
</dbReference>
<evidence type="ECO:0008006" key="9">
    <source>
        <dbReference type="Google" id="ProtNLM"/>
    </source>
</evidence>
<sequence length="208" mass="23941">MNHKTAIVLDDHKLFGESFSVLLERYTQFETVHTFHEPSGLIRLLKQNSRKTFYLFLDYYLQNNNGLTVLTDVKRINKLCKIIFVTGTSSWPVLHNIENHAPEGIISKLTGLDVLLECIEQIEAGNLYRCPVFQEMKANDIAKKPILFTSRELEILKYIASGLTIAETAEKTFLSRHTIVSHRRNMMTKAKVTSIGQLLIYVNEWNLI</sequence>
<keyword evidence="3" id="KW-0804">Transcription</keyword>
<comment type="caution">
    <text evidence="7">The sequence shown here is derived from an EMBL/GenBank/DDBJ whole genome shotgun (WGS) entry which is preliminary data.</text>
</comment>
<evidence type="ECO:0000256" key="4">
    <source>
        <dbReference type="PROSITE-ProRule" id="PRU00169"/>
    </source>
</evidence>
<evidence type="ECO:0000256" key="1">
    <source>
        <dbReference type="ARBA" id="ARBA00023015"/>
    </source>
</evidence>
<dbReference type="PANTHER" id="PTHR44688:SF16">
    <property type="entry name" value="DNA-BINDING TRANSCRIPTIONAL ACTIVATOR DEVR_DOSR"/>
    <property type="match status" value="1"/>
</dbReference>
<keyword evidence="2" id="KW-0238">DNA-binding</keyword>
<dbReference type="EMBL" id="PSKQ01000023">
    <property type="protein sequence ID" value="MBE8722093.1"/>
    <property type="molecule type" value="Genomic_DNA"/>
</dbReference>
<evidence type="ECO:0000256" key="3">
    <source>
        <dbReference type="ARBA" id="ARBA00023163"/>
    </source>
</evidence>
<dbReference type="Pfam" id="PF00196">
    <property type="entry name" value="GerE"/>
    <property type="match status" value="1"/>
</dbReference>
<dbReference type="PROSITE" id="PS50043">
    <property type="entry name" value="HTH_LUXR_2"/>
    <property type="match status" value="1"/>
</dbReference>
<accession>A0ABR9T9T2</accession>
<evidence type="ECO:0000313" key="7">
    <source>
        <dbReference type="EMBL" id="MBE8722093.1"/>
    </source>
</evidence>
<proteinExistence type="predicted"/>
<feature type="modified residue" description="4-aspartylphosphate" evidence="4">
    <location>
        <position position="58"/>
    </location>
</feature>
<dbReference type="SMART" id="SM00421">
    <property type="entry name" value="HTH_LUXR"/>
    <property type="match status" value="1"/>
</dbReference>
<reference evidence="7 8" key="1">
    <citation type="submission" date="2018-02" db="EMBL/GenBank/DDBJ databases">
        <title>Sphingobacterium KA21.</title>
        <authorList>
            <person name="Vasarhelyi B.M."/>
            <person name="Deshmukh S."/>
            <person name="Balint B."/>
            <person name="Kukolya J."/>
        </authorList>
    </citation>
    <scope>NUCLEOTIDE SEQUENCE [LARGE SCALE GENOMIC DNA]</scope>
    <source>
        <strain evidence="7 8">Ka21</strain>
    </source>
</reference>
<gene>
    <name evidence="7" type="ORF">C4F40_15295</name>
</gene>
<dbReference type="SUPFAM" id="SSF52172">
    <property type="entry name" value="CheY-like"/>
    <property type="match status" value="1"/>
</dbReference>
<dbReference type="InterPro" id="IPR016032">
    <property type="entry name" value="Sig_transdc_resp-reg_C-effctor"/>
</dbReference>
<feature type="domain" description="Response regulatory" evidence="6">
    <location>
        <begin position="5"/>
        <end position="123"/>
    </location>
</feature>
<feature type="domain" description="HTH luxR-type" evidence="5">
    <location>
        <begin position="141"/>
        <end position="206"/>
    </location>
</feature>
<organism evidence="7 8">
    <name type="scientific">Sphingobacterium pedocola</name>
    <dbReference type="NCBI Taxonomy" id="2082722"/>
    <lineage>
        <taxon>Bacteria</taxon>
        <taxon>Pseudomonadati</taxon>
        <taxon>Bacteroidota</taxon>
        <taxon>Sphingobacteriia</taxon>
        <taxon>Sphingobacteriales</taxon>
        <taxon>Sphingobacteriaceae</taxon>
        <taxon>Sphingobacterium</taxon>
    </lineage>
</organism>
<keyword evidence="1" id="KW-0805">Transcription regulation</keyword>
<evidence type="ECO:0000256" key="2">
    <source>
        <dbReference type="ARBA" id="ARBA00023125"/>
    </source>
</evidence>
<evidence type="ECO:0000259" key="6">
    <source>
        <dbReference type="PROSITE" id="PS50110"/>
    </source>
</evidence>
<evidence type="ECO:0000313" key="8">
    <source>
        <dbReference type="Proteomes" id="UP000618319"/>
    </source>
</evidence>
<dbReference type="Proteomes" id="UP000618319">
    <property type="component" value="Unassembled WGS sequence"/>
</dbReference>
<dbReference type="CDD" id="cd06170">
    <property type="entry name" value="LuxR_C_like"/>
    <property type="match status" value="1"/>
</dbReference>
<dbReference type="Pfam" id="PF00072">
    <property type="entry name" value="Response_reg"/>
    <property type="match status" value="1"/>
</dbReference>
<dbReference type="PROSITE" id="PS50110">
    <property type="entry name" value="RESPONSE_REGULATORY"/>
    <property type="match status" value="1"/>
</dbReference>
<dbReference type="PANTHER" id="PTHR44688">
    <property type="entry name" value="DNA-BINDING TRANSCRIPTIONAL ACTIVATOR DEVR_DOSR"/>
    <property type="match status" value="1"/>
</dbReference>
<dbReference type="SUPFAM" id="SSF46894">
    <property type="entry name" value="C-terminal effector domain of the bipartite response regulators"/>
    <property type="match status" value="1"/>
</dbReference>
<dbReference type="InterPro" id="IPR011006">
    <property type="entry name" value="CheY-like_superfamily"/>
</dbReference>
<dbReference type="InterPro" id="IPR036388">
    <property type="entry name" value="WH-like_DNA-bd_sf"/>
</dbReference>
<dbReference type="Gene3D" id="3.40.50.2300">
    <property type="match status" value="1"/>
</dbReference>
<keyword evidence="8" id="KW-1185">Reference proteome</keyword>
<evidence type="ECO:0000259" key="5">
    <source>
        <dbReference type="PROSITE" id="PS50043"/>
    </source>
</evidence>
<name>A0ABR9T9T2_9SPHI</name>
<dbReference type="PRINTS" id="PR00038">
    <property type="entry name" value="HTHLUXR"/>
</dbReference>
<protein>
    <recommendedName>
        <fullName evidence="9">DNA-binding response regulator</fullName>
    </recommendedName>
</protein>